<evidence type="ECO:0000313" key="1">
    <source>
        <dbReference type="EMBL" id="TWU12978.1"/>
    </source>
</evidence>
<gene>
    <name evidence="1" type="ORF">CA54_18040</name>
</gene>
<dbReference type="EMBL" id="SJPP01000001">
    <property type="protein sequence ID" value="TWU12978.1"/>
    <property type="molecule type" value="Genomic_DNA"/>
</dbReference>
<dbReference type="AlphaFoldDB" id="A0A5C6BLP8"/>
<protein>
    <submittedName>
        <fullName evidence="1">Uncharacterized protein</fullName>
    </submittedName>
</protein>
<name>A0A5C6BLP8_9PLAN</name>
<keyword evidence="2" id="KW-1185">Reference proteome</keyword>
<organism evidence="1 2">
    <name type="scientific">Symmachiella macrocystis</name>
    <dbReference type="NCBI Taxonomy" id="2527985"/>
    <lineage>
        <taxon>Bacteria</taxon>
        <taxon>Pseudomonadati</taxon>
        <taxon>Planctomycetota</taxon>
        <taxon>Planctomycetia</taxon>
        <taxon>Planctomycetales</taxon>
        <taxon>Planctomycetaceae</taxon>
        <taxon>Symmachiella</taxon>
    </lineage>
</organism>
<accession>A0A5C6BLP8</accession>
<sequence length="51" mass="5729">MTVTYCGSDLNETSTIFRTYPPASSGRYNRPYTYVAGYVKGEPAFALRRTV</sequence>
<comment type="caution">
    <text evidence="1">The sequence shown here is derived from an EMBL/GenBank/DDBJ whole genome shotgun (WGS) entry which is preliminary data.</text>
</comment>
<dbReference type="Proteomes" id="UP000320735">
    <property type="component" value="Unassembled WGS sequence"/>
</dbReference>
<evidence type="ECO:0000313" key="2">
    <source>
        <dbReference type="Proteomes" id="UP000320735"/>
    </source>
</evidence>
<reference evidence="1 2" key="1">
    <citation type="submission" date="2019-02" db="EMBL/GenBank/DDBJ databases">
        <title>Deep-cultivation of Planctomycetes and their phenomic and genomic characterization uncovers novel biology.</title>
        <authorList>
            <person name="Wiegand S."/>
            <person name="Jogler M."/>
            <person name="Boedeker C."/>
            <person name="Pinto D."/>
            <person name="Vollmers J."/>
            <person name="Rivas-Marin E."/>
            <person name="Kohn T."/>
            <person name="Peeters S.H."/>
            <person name="Heuer A."/>
            <person name="Rast P."/>
            <person name="Oberbeckmann S."/>
            <person name="Bunk B."/>
            <person name="Jeske O."/>
            <person name="Meyerdierks A."/>
            <person name="Storesund J.E."/>
            <person name="Kallscheuer N."/>
            <person name="Luecker S."/>
            <person name="Lage O.M."/>
            <person name="Pohl T."/>
            <person name="Merkel B.J."/>
            <person name="Hornburger P."/>
            <person name="Mueller R.-W."/>
            <person name="Bruemmer F."/>
            <person name="Labrenz M."/>
            <person name="Spormann A.M."/>
            <person name="Op Den Camp H."/>
            <person name="Overmann J."/>
            <person name="Amann R."/>
            <person name="Jetten M.S.M."/>
            <person name="Mascher T."/>
            <person name="Medema M.H."/>
            <person name="Devos D.P."/>
            <person name="Kaster A.-K."/>
            <person name="Ovreas L."/>
            <person name="Rohde M."/>
            <person name="Galperin M.Y."/>
            <person name="Jogler C."/>
        </authorList>
    </citation>
    <scope>NUCLEOTIDE SEQUENCE [LARGE SCALE GENOMIC DNA]</scope>
    <source>
        <strain evidence="1 2">CA54</strain>
    </source>
</reference>
<proteinExistence type="predicted"/>